<reference evidence="2 3" key="1">
    <citation type="submission" date="2024-02" db="EMBL/GenBank/DDBJ databases">
        <title>Chromosome-scale genome assembly of the rough periwinkle Littorina saxatilis.</title>
        <authorList>
            <person name="De Jode A."/>
            <person name="Faria R."/>
            <person name="Formenti G."/>
            <person name="Sims Y."/>
            <person name="Smith T.P."/>
            <person name="Tracey A."/>
            <person name="Wood J.M.D."/>
            <person name="Zagrodzka Z.B."/>
            <person name="Johannesson K."/>
            <person name="Butlin R.K."/>
            <person name="Leder E.H."/>
        </authorList>
    </citation>
    <scope>NUCLEOTIDE SEQUENCE [LARGE SCALE GENOMIC DNA]</scope>
    <source>
        <strain evidence="2">Snail1</strain>
        <tissue evidence="2">Muscle</tissue>
    </source>
</reference>
<evidence type="ECO:0000313" key="2">
    <source>
        <dbReference type="EMBL" id="KAK7107827.1"/>
    </source>
</evidence>
<proteinExistence type="predicted"/>
<dbReference type="CDD" id="cd01671">
    <property type="entry name" value="CARD"/>
    <property type="match status" value="1"/>
</dbReference>
<dbReference type="Gene3D" id="1.10.150.50">
    <property type="entry name" value="Transcription Factor, Ets-1"/>
    <property type="match status" value="1"/>
</dbReference>
<evidence type="ECO:0000313" key="3">
    <source>
        <dbReference type="Proteomes" id="UP001374579"/>
    </source>
</evidence>
<gene>
    <name evidence="2" type="ORF">V1264_015678</name>
</gene>
<protein>
    <recommendedName>
        <fullName evidence="1">CARD domain-containing protein</fullName>
    </recommendedName>
</protein>
<dbReference type="SUPFAM" id="SSF47986">
    <property type="entry name" value="DEATH domain"/>
    <property type="match status" value="1"/>
</dbReference>
<evidence type="ECO:0000259" key="1">
    <source>
        <dbReference type="PROSITE" id="PS50209"/>
    </source>
</evidence>
<comment type="caution">
    <text evidence="2">The sequence shown here is derived from an EMBL/GenBank/DDBJ whole genome shotgun (WGS) entry which is preliminary data.</text>
</comment>
<sequence length="1828" mass="212172">MKAEYKQRLQLNWTFLEKNLNVDEILEHCYERGVLVMTDRERIMGEPSRPDRVLKFLHILMAQPDDRGYDVLQEVLCLPDVGQPFIRRRLSETELPQKPLPEDSNQQLLEQIISDCFVVQKDSDCLVEHIIRIIRVQLRHQQKCLDIRSSDVFALIRSVYPQMVLRKHRKKKHVVAIQNCKVKPELVHVAESYDDEDDDEEYTDTPAPIPMEKISPEQVAEVMRPQLEREGQDIGMAARMEEEEIDGKSLVQLTEGHIEKLFPDLKMGKRIRLMDAVKGAIAELQKPPEIAIRPKKPKPRRKLETFRAFDTRPRATDVYEKGHVLPEEQSRPGYLLEPLHKYRLIQANDLATLASEAVQFAAACMNERVNGTIHFGVLGKCDCQRASQAGEIVGFPLNKQQCELAVTDEIYRAFFDEQREVALKSIRDPVYIPVVSQEAASAEIFVVEVDVIPHSEVVGNEAFFLKPASGKQGTALFRYIDGGPTEVFNKELLDFMNCKKQQTSHRRTTEQDTRARAPPSADLHRKLHGLLTDGNDFDVVDIFPVLFLSPLPDDISTEYLVDNFCCIKSLQPLAVFDFDPPHSDSSRETSTGLYPVMENHFGQVYEALTTDNFDKDSEENKNSENKDGLGKLLESLANSSFRPWILCNGYGPLGKEELKPTNWRSQRGQGFKEALRFYKEEIPSEKARILIFLLSRNYDVLLGALEEIFVKFPDQWILVAETEKVAKDLMAEVVRRMYVEKEAIEERCVIGMPWSHVNASIMKIFGYSVGTGCTLPSSTGSPCVMKERDKNGLPDLEILSMTQCTDEDFVRSGSYEEIEKRKRAMEEEFYRGKQVSWWNFFFQDHVLRRSQFDKFKDAVKAKLDDNIPDDEKVAVVTLFHQPGAGGSTTARQILWELRKEFRCCVVKHIPDPRQTCEQIATLRNFEEPENPKPPLVLIDNEDEEKVFQLCSYMNEKARREARDSRGKQKIFCVLVICVRMTVLPKKKDESKVGIMLGHDLEPEEAAWFRSKYEILEERFKKKQLSLHPKLLISFNILKENFNPDYIRRTVDEFVSEIKDFKEKQLLKYIALINSFDPDFQLIPISCFNVIMSPVKDKKKGSKPRLERRRHTTGDTHWEASLSTSLNVLLNRTQKRCLGADIKAVRIINNNLSRAILNNLCSRDKQTVSDVILEFLHTEIFRRSNESSVQTQLVKIVKDILKKRAPMKKGRAKFSPIILEIGKNEDFEQAAEVLKVGFNRFDDPMIAQQIARVYIHCSNWKEADAFARVAQDMKPKNSYLCDTHGQVYKEQLIGRWKECLENEEQLEGDKANEIIDIALKAIEIFRREQKLSDADCSTGYNNCGFFSELRALVTLLDCCRFLKAFKCDKGELLHKFLVNEHFIPDGLNEELGEDRVKLLKRLYHEYEKPMRRLEDEQIQLKEDSCYQYSPSYTNSIQERRMFVHLQECLDTYFGEDKDEVPAGGSPDDACEYRRRRVKRRGGNSLRSIYGLRDEENAAEEFGAMHKLIERNVDSPYCNAFDLKTILNITLARVSKADRRCLEEVPLERALDWTQQLYDKSKLDTFPYLEAFLYLVMFNWPTEWRNKQRFEMVPCSKIKDVIKEWKEAFQNNHPAQKEEEGKKPDRRKGTTLFFLGEGEGFEEIVFYSELQGFNRRHIGDSIWDTKVARTRLKRLKGTLLHEGKEMSVTIMSPKGSHVQLVIPTSYPIKDHSLWQKSVRFVLGFCWSGPKAYSVTRDDRMDLNSAHTPLNFQAHRRNFDHKQQKMMSQQAVEQFWIYYFDNQTKLEKLEKDLRFCSTKKQERALQYQKKRLERDRDLLVQKRTSVLQGPD</sequence>
<name>A0AAN9BLI2_9CAEN</name>
<feature type="domain" description="CARD" evidence="1">
    <location>
        <begin position="1"/>
        <end position="76"/>
    </location>
</feature>
<keyword evidence="3" id="KW-1185">Reference proteome</keyword>
<dbReference type="Pfam" id="PF00619">
    <property type="entry name" value="CARD"/>
    <property type="match status" value="1"/>
</dbReference>
<dbReference type="GO" id="GO:0042981">
    <property type="term" value="P:regulation of apoptotic process"/>
    <property type="evidence" value="ECO:0007669"/>
    <property type="project" value="InterPro"/>
</dbReference>
<dbReference type="GO" id="GO:0005737">
    <property type="term" value="C:cytoplasm"/>
    <property type="evidence" value="ECO:0007669"/>
    <property type="project" value="TreeGrafter"/>
</dbReference>
<dbReference type="PROSITE" id="PS50209">
    <property type="entry name" value="CARD"/>
    <property type="match status" value="1"/>
</dbReference>
<dbReference type="InterPro" id="IPR011029">
    <property type="entry name" value="DEATH-like_dom_sf"/>
</dbReference>
<dbReference type="Gene3D" id="1.10.533.10">
    <property type="entry name" value="Death Domain, Fas"/>
    <property type="match status" value="1"/>
</dbReference>
<accession>A0AAN9BLI2</accession>
<dbReference type="PANTHER" id="PTHR16155:SF19">
    <property type="entry name" value="DED DOMAIN-CONTAINING PROTEIN"/>
    <property type="match status" value="1"/>
</dbReference>
<dbReference type="InterPro" id="IPR001315">
    <property type="entry name" value="CARD"/>
</dbReference>
<dbReference type="PANTHER" id="PTHR16155">
    <property type="entry name" value="DED DOMAIN-CONTAINING PROTEIN"/>
    <property type="match status" value="1"/>
</dbReference>
<dbReference type="EMBL" id="JBAMIC010000004">
    <property type="protein sequence ID" value="KAK7107827.1"/>
    <property type="molecule type" value="Genomic_DNA"/>
</dbReference>
<dbReference type="Proteomes" id="UP001374579">
    <property type="component" value="Unassembled WGS sequence"/>
</dbReference>
<dbReference type="InterPro" id="IPR013761">
    <property type="entry name" value="SAM/pointed_sf"/>
</dbReference>
<organism evidence="2 3">
    <name type="scientific">Littorina saxatilis</name>
    <dbReference type="NCBI Taxonomy" id="31220"/>
    <lineage>
        <taxon>Eukaryota</taxon>
        <taxon>Metazoa</taxon>
        <taxon>Spiralia</taxon>
        <taxon>Lophotrochozoa</taxon>
        <taxon>Mollusca</taxon>
        <taxon>Gastropoda</taxon>
        <taxon>Caenogastropoda</taxon>
        <taxon>Littorinimorpha</taxon>
        <taxon>Littorinoidea</taxon>
        <taxon>Littorinidae</taxon>
        <taxon>Littorina</taxon>
    </lineage>
</organism>